<proteinExistence type="predicted"/>
<dbReference type="SUPFAM" id="SSF53756">
    <property type="entry name" value="UDP-Glycosyltransferase/glycogen phosphorylase"/>
    <property type="match status" value="1"/>
</dbReference>
<dbReference type="Proteomes" id="UP001311915">
    <property type="component" value="Unassembled WGS sequence"/>
</dbReference>
<name>A0AAV9MQX8_9SOLN</name>
<dbReference type="PANTHER" id="PTHR48044:SF80">
    <property type="entry name" value="ZEATIN O-XYLOSYLTRANSFERASE-LIKE"/>
    <property type="match status" value="1"/>
</dbReference>
<gene>
    <name evidence="1" type="ORF">R3W88_003111</name>
</gene>
<organism evidence="1 2">
    <name type="scientific">Solanum pinnatisectum</name>
    <name type="common">tansyleaf nightshade</name>
    <dbReference type="NCBI Taxonomy" id="50273"/>
    <lineage>
        <taxon>Eukaryota</taxon>
        <taxon>Viridiplantae</taxon>
        <taxon>Streptophyta</taxon>
        <taxon>Embryophyta</taxon>
        <taxon>Tracheophyta</taxon>
        <taxon>Spermatophyta</taxon>
        <taxon>Magnoliopsida</taxon>
        <taxon>eudicotyledons</taxon>
        <taxon>Gunneridae</taxon>
        <taxon>Pentapetalae</taxon>
        <taxon>asterids</taxon>
        <taxon>lamiids</taxon>
        <taxon>Solanales</taxon>
        <taxon>Solanaceae</taxon>
        <taxon>Solanoideae</taxon>
        <taxon>Solaneae</taxon>
        <taxon>Solanum</taxon>
    </lineage>
</organism>
<dbReference type="Gene3D" id="3.40.50.2000">
    <property type="entry name" value="Glycogen Phosphorylase B"/>
    <property type="match status" value="1"/>
</dbReference>
<dbReference type="EMBL" id="JAWPEI010000001">
    <property type="protein sequence ID" value="KAK4739414.1"/>
    <property type="molecule type" value="Genomic_DNA"/>
</dbReference>
<comment type="caution">
    <text evidence="1">The sequence shown here is derived from an EMBL/GenBank/DDBJ whole genome shotgun (WGS) entry which is preliminary data.</text>
</comment>
<dbReference type="PANTHER" id="PTHR48044">
    <property type="entry name" value="GLYCOSYLTRANSFERASE"/>
    <property type="match status" value="1"/>
</dbReference>
<dbReference type="GO" id="GO:1901135">
    <property type="term" value="P:carbohydrate derivative metabolic process"/>
    <property type="evidence" value="ECO:0007669"/>
    <property type="project" value="UniProtKB-ARBA"/>
</dbReference>
<accession>A0AAV9MQX8</accession>
<evidence type="ECO:0000313" key="2">
    <source>
        <dbReference type="Proteomes" id="UP001311915"/>
    </source>
</evidence>
<sequence>MGLELSKQKFIWVLRDVNRGDNFTGEDRRVELPEGFEERLKDVSLVVREWAPQPEILTRTSTEKREELVSASTIENVVKKLMASEEGNVIR</sequence>
<dbReference type="AlphaFoldDB" id="A0AAV9MQX8"/>
<evidence type="ECO:0000313" key="1">
    <source>
        <dbReference type="EMBL" id="KAK4739414.1"/>
    </source>
</evidence>
<keyword evidence="2" id="KW-1185">Reference proteome</keyword>
<protein>
    <submittedName>
        <fullName evidence="1">Uncharacterized protein</fullName>
    </submittedName>
</protein>
<dbReference type="GO" id="GO:0008194">
    <property type="term" value="F:UDP-glycosyltransferase activity"/>
    <property type="evidence" value="ECO:0007669"/>
    <property type="project" value="UniProtKB-ARBA"/>
</dbReference>
<reference evidence="1 2" key="1">
    <citation type="submission" date="2023-10" db="EMBL/GenBank/DDBJ databases">
        <title>Genome-Wide Identification Analysis in wild type Solanum Pinnatisectum Reveals Some Genes Defensing Phytophthora Infestans.</title>
        <authorList>
            <person name="Sun C."/>
        </authorList>
    </citation>
    <scope>NUCLEOTIDE SEQUENCE [LARGE SCALE GENOMIC DNA]</scope>
    <source>
        <strain evidence="1">LQN</strain>
        <tissue evidence="1">Leaf</tissue>
    </source>
</reference>